<dbReference type="EMBL" id="JAATJB010000003">
    <property type="protein sequence ID" value="NJB97116.1"/>
    <property type="molecule type" value="Genomic_DNA"/>
</dbReference>
<evidence type="ECO:0000313" key="3">
    <source>
        <dbReference type="EMBL" id="NJB97116.1"/>
    </source>
</evidence>
<keyword evidence="4" id="KW-1185">Reference proteome</keyword>
<protein>
    <submittedName>
        <fullName evidence="3">Uncharacterized protein (DUF885 family)</fullName>
    </submittedName>
</protein>
<comment type="caution">
    <text evidence="3">The sequence shown here is derived from an EMBL/GenBank/DDBJ whole genome shotgun (WGS) entry which is preliminary data.</text>
</comment>
<accession>A0A7X5Y0C0</accession>
<dbReference type="InterPro" id="IPR010281">
    <property type="entry name" value="DUF885"/>
</dbReference>
<keyword evidence="2" id="KW-0732">Signal</keyword>
<dbReference type="RefSeq" id="WP_125974523.1">
    <property type="nucleotide sequence ID" value="NZ_BAAADY010000002.1"/>
</dbReference>
<dbReference type="PROSITE" id="PS51318">
    <property type="entry name" value="TAT"/>
    <property type="match status" value="1"/>
</dbReference>
<evidence type="ECO:0000256" key="2">
    <source>
        <dbReference type="SAM" id="SignalP"/>
    </source>
</evidence>
<evidence type="ECO:0000313" key="4">
    <source>
        <dbReference type="Proteomes" id="UP000531251"/>
    </source>
</evidence>
<name>A0A7X5Y0C0_9SPHN</name>
<gene>
    <name evidence="3" type="ORF">GGR89_001422</name>
</gene>
<dbReference type="PANTHER" id="PTHR33361">
    <property type="entry name" value="GLR0591 PROTEIN"/>
    <property type="match status" value="1"/>
</dbReference>
<dbReference type="Proteomes" id="UP000531251">
    <property type="component" value="Unassembled WGS sequence"/>
</dbReference>
<sequence>MRTTRRDVLLGSSALLATSAAARPALAASPAEAGAQALIDRTAEALLVLNPEGATGLGIDKGARAALKHKLGDRTPAGVAKMAAHLKATLAEIARIDVNAVSPEMRIHLDVIQTAYENGLKGMAFPYGDVAVGSWRNTPYVVIQNVGAYIDIPKTLDSDHQIATRDDADAYCDRLVAYAGALDGETARLQQAASVGVIAPDFLLDKCLKQIRLARSGDPAKWDVVTSLAKRTATMPGGYDARATRIAAEQIAPALDRQIAELEKQRARATSDAGVWKFKDGDAYYAWALSAGTTTTMSPDEVHAMGKAQLAELQAEMDTILKTLGYTQGSVGARMRGLATDKRFAFPESDAGRAEIIQILQKSIDDMRTRMPQAFHTLVPGNVEVKRIPIVEEEGAAGAYGGPGTIDGKVPGRLWVNLRSTGIWTRFSLPDLAYHEAIPGHAWQGEYTFKMPLIRSLLQFNAYSEGWALYAEQLGDELGVYAENPAAKLGYLQSLGFRACRLVVDSGLHAKRWTREQAIRWFVEANGSSEDEVQGEVDRYCSWPGQACGYKVGHTAINRLRTQAKTALGDRFDFRAFNDALLLGGNVPMTVLGHVIDRHIAQRKG</sequence>
<proteinExistence type="predicted"/>
<keyword evidence="1" id="KW-0175">Coiled coil</keyword>
<feature type="coiled-coil region" evidence="1">
    <location>
        <begin position="245"/>
        <end position="272"/>
    </location>
</feature>
<reference evidence="3 4" key="1">
    <citation type="submission" date="2020-03" db="EMBL/GenBank/DDBJ databases">
        <title>Genomic Encyclopedia of Type Strains, Phase IV (KMG-IV): sequencing the most valuable type-strain genomes for metagenomic binning, comparative biology and taxonomic classification.</title>
        <authorList>
            <person name="Goeker M."/>
        </authorList>
    </citation>
    <scope>NUCLEOTIDE SEQUENCE [LARGE SCALE GENOMIC DNA]</scope>
    <source>
        <strain evidence="3 4">DSM 7225</strain>
    </source>
</reference>
<feature type="signal peptide" evidence="2">
    <location>
        <begin position="1"/>
        <end position="27"/>
    </location>
</feature>
<organism evidence="3 4">
    <name type="scientific">Sphingomonas trueperi</name>
    <dbReference type="NCBI Taxonomy" id="53317"/>
    <lineage>
        <taxon>Bacteria</taxon>
        <taxon>Pseudomonadati</taxon>
        <taxon>Pseudomonadota</taxon>
        <taxon>Alphaproteobacteria</taxon>
        <taxon>Sphingomonadales</taxon>
        <taxon>Sphingomonadaceae</taxon>
        <taxon>Sphingomonas</taxon>
    </lineage>
</organism>
<evidence type="ECO:0000256" key="1">
    <source>
        <dbReference type="SAM" id="Coils"/>
    </source>
</evidence>
<feature type="chain" id="PRO_5030560318" evidence="2">
    <location>
        <begin position="28"/>
        <end position="605"/>
    </location>
</feature>
<dbReference type="Pfam" id="PF05960">
    <property type="entry name" value="DUF885"/>
    <property type="match status" value="1"/>
</dbReference>
<dbReference type="InterPro" id="IPR006311">
    <property type="entry name" value="TAT_signal"/>
</dbReference>
<dbReference type="PANTHER" id="PTHR33361:SF2">
    <property type="entry name" value="DUF885 DOMAIN-CONTAINING PROTEIN"/>
    <property type="match status" value="1"/>
</dbReference>
<dbReference type="AlphaFoldDB" id="A0A7X5Y0C0"/>